<evidence type="ECO:0000313" key="16">
    <source>
        <dbReference type="Proteomes" id="UP000091820"/>
    </source>
</evidence>
<evidence type="ECO:0000256" key="5">
    <source>
        <dbReference type="ARBA" id="ARBA00022801"/>
    </source>
</evidence>
<keyword evidence="2" id="KW-0964">Secreted</keyword>
<evidence type="ECO:0000256" key="1">
    <source>
        <dbReference type="ARBA" id="ARBA00004613"/>
    </source>
</evidence>
<organism evidence="15 16">
    <name type="scientific">Glossina brevipalpis</name>
    <dbReference type="NCBI Taxonomy" id="37001"/>
    <lineage>
        <taxon>Eukaryota</taxon>
        <taxon>Metazoa</taxon>
        <taxon>Ecdysozoa</taxon>
        <taxon>Arthropoda</taxon>
        <taxon>Hexapoda</taxon>
        <taxon>Insecta</taxon>
        <taxon>Pterygota</taxon>
        <taxon>Neoptera</taxon>
        <taxon>Endopterygota</taxon>
        <taxon>Diptera</taxon>
        <taxon>Brachycera</taxon>
        <taxon>Muscomorpha</taxon>
        <taxon>Hippoboscoidea</taxon>
        <taxon>Glossinidae</taxon>
        <taxon>Glossina</taxon>
    </lineage>
</organism>
<dbReference type="PRINTS" id="PR00722">
    <property type="entry name" value="CHYMOTRYPSIN"/>
</dbReference>
<dbReference type="InterPro" id="IPR022700">
    <property type="entry name" value="CLIP"/>
</dbReference>
<dbReference type="STRING" id="37001.A0A1A9WPV0"/>
<evidence type="ECO:0000256" key="10">
    <source>
        <dbReference type="ARBA" id="ARBA00023180"/>
    </source>
</evidence>
<dbReference type="SMART" id="SM00020">
    <property type="entry name" value="Tryp_SPc"/>
    <property type="match status" value="2"/>
</dbReference>
<evidence type="ECO:0000256" key="6">
    <source>
        <dbReference type="ARBA" id="ARBA00022825"/>
    </source>
</evidence>
<comment type="subcellular location">
    <subcellularLocation>
        <location evidence="1">Secreted</location>
    </subcellularLocation>
</comment>
<dbReference type="AlphaFoldDB" id="A0A1A9WPV0"/>
<keyword evidence="8" id="KW-0865">Zymogen</keyword>
<reference evidence="15" key="2">
    <citation type="submission" date="2020-05" db="UniProtKB">
        <authorList>
            <consortium name="EnsemblMetazoa"/>
        </authorList>
    </citation>
    <scope>IDENTIFICATION</scope>
    <source>
        <strain evidence="15">IAEA</strain>
    </source>
</reference>
<evidence type="ECO:0000256" key="9">
    <source>
        <dbReference type="ARBA" id="ARBA00023157"/>
    </source>
</evidence>
<dbReference type="PROSITE" id="PS50240">
    <property type="entry name" value="TRYPSIN_DOM"/>
    <property type="match status" value="1"/>
</dbReference>
<dbReference type="Pfam" id="PF12032">
    <property type="entry name" value="CLIP"/>
    <property type="match status" value="1"/>
</dbReference>
<evidence type="ECO:0000256" key="13">
    <source>
        <dbReference type="SAM" id="SignalP"/>
    </source>
</evidence>
<evidence type="ECO:0000256" key="4">
    <source>
        <dbReference type="ARBA" id="ARBA00022729"/>
    </source>
</evidence>
<dbReference type="PROSITE" id="PS00134">
    <property type="entry name" value="TRYPSIN_HIS"/>
    <property type="match status" value="1"/>
</dbReference>
<dbReference type="InterPro" id="IPR043504">
    <property type="entry name" value="Peptidase_S1_PA_chymotrypsin"/>
</dbReference>
<comment type="similarity">
    <text evidence="11">Belongs to the peptidase S1 family. CLIP subfamily.</text>
</comment>
<dbReference type="SUPFAM" id="SSF50494">
    <property type="entry name" value="Trypsin-like serine proteases"/>
    <property type="match status" value="2"/>
</dbReference>
<dbReference type="EnsemblMetazoa" id="GBRI027511-RA">
    <property type="protein sequence ID" value="GBRI027511-PA"/>
    <property type="gene ID" value="GBRI027511"/>
</dbReference>
<keyword evidence="3 12" id="KW-0645">Protease</keyword>
<dbReference type="InterPro" id="IPR038565">
    <property type="entry name" value="CLIP_sf"/>
</dbReference>
<evidence type="ECO:0000259" key="14">
    <source>
        <dbReference type="PROSITE" id="PS50240"/>
    </source>
</evidence>
<name>A0A1A9WPV0_9MUSC</name>
<dbReference type="Gene3D" id="3.30.1640.30">
    <property type="match status" value="1"/>
</dbReference>
<dbReference type="GO" id="GO:0005615">
    <property type="term" value="C:extracellular space"/>
    <property type="evidence" value="ECO:0007669"/>
    <property type="project" value="TreeGrafter"/>
</dbReference>
<dbReference type="Proteomes" id="UP000091820">
    <property type="component" value="Unassembled WGS sequence"/>
</dbReference>
<keyword evidence="6 12" id="KW-0720">Serine protease</keyword>
<keyword evidence="16" id="KW-1185">Reference proteome</keyword>
<accession>A0A1A9WPV0</accession>
<dbReference type="FunFam" id="2.40.10.10:FF:000134">
    <property type="entry name" value="Uncharacterized protein, isoform B"/>
    <property type="match status" value="1"/>
</dbReference>
<keyword evidence="10" id="KW-0325">Glycoprotein</keyword>
<dbReference type="CDD" id="cd00190">
    <property type="entry name" value="Tryp_SPc"/>
    <property type="match status" value="2"/>
</dbReference>
<dbReference type="GO" id="GO:0004252">
    <property type="term" value="F:serine-type endopeptidase activity"/>
    <property type="evidence" value="ECO:0007669"/>
    <property type="project" value="InterPro"/>
</dbReference>
<dbReference type="PROSITE" id="PS00135">
    <property type="entry name" value="TRYPSIN_SER"/>
    <property type="match status" value="1"/>
</dbReference>
<dbReference type="PANTHER" id="PTHR24264">
    <property type="entry name" value="TRYPSIN-RELATED"/>
    <property type="match status" value="1"/>
</dbReference>
<evidence type="ECO:0000256" key="3">
    <source>
        <dbReference type="ARBA" id="ARBA00022670"/>
    </source>
</evidence>
<evidence type="ECO:0000256" key="8">
    <source>
        <dbReference type="ARBA" id="ARBA00023145"/>
    </source>
</evidence>
<dbReference type="Pfam" id="PF00089">
    <property type="entry name" value="Trypsin"/>
    <property type="match status" value="2"/>
</dbReference>
<dbReference type="InterPro" id="IPR001314">
    <property type="entry name" value="Peptidase_S1A"/>
</dbReference>
<sequence>MFLNNLCSKISLWPFLAYLANIKGLCQNGTTTKITTATTTITTTTSATITTTLNTSFMTKLPISTTQLSDIETSSLAVSTKLTSGSTAFPTIQSTTLLPCPAYPLMCLNDGKSPISYCPCIDPRQQKNRLQQHPDLMIFSSLDNKKNSKSRKKRQTCTNNNLYSRKCTLIAQCPVLIEEFYNQLKKSTHTLDFNTFLGQKICDFDGKNFWICCRKRLNQNVAETISVQFQPLSVFEDSAKGQASQSNFLHSLGSMQNQTVANVLQFAPLLDSNRENDLIIPLSSTTNNSLSVHALTESIKFQTLQLNKTGTIITITQQSSEQSIVELKKKCGISKGSINRVVGGVLAKKGSYPWIAALGYRDMNEGKLLAFLCAGSLITLKYIITSAHCINQNLTIARLGAYDLTKAFENTARDYKIKATKIHDNFDRITITNDVALIELTTTAALSDFISTICLPETNYFFTHDFVGLHPFLAGWGANEHQGGVLSILTHVQVPIINQKRCKDNYESKFNFIEFDEKLLCAGSVNADACQGDSGGPLMLPQLQLSNEDKFKCGVSRGPQSRIVGGRESDMGAYPWMAALKYLYLLDWRDPVKYACGGSLITPKHVLTAAHCIADTQKKDTYLKPYLLAVRLGAYDMENLYETSKEYAYISPVCLPNDVKFFNQDFVGRTAIVIGWGRTKYGGLLASILNEAPVPIMCTKKCQANYLFAFKGLKFNEGVMCAGDGSADACQSDSGGPLMLQENVNGTSRFYLVGIVSYGKGCALRDFPGVYTRVVHYMDWINSNIDISI</sequence>
<dbReference type="InterPro" id="IPR018114">
    <property type="entry name" value="TRYPSIN_HIS"/>
</dbReference>
<reference evidence="16" key="1">
    <citation type="submission" date="2014-03" db="EMBL/GenBank/DDBJ databases">
        <authorList>
            <person name="Aksoy S."/>
            <person name="Warren W."/>
            <person name="Wilson R.K."/>
        </authorList>
    </citation>
    <scope>NUCLEOTIDE SEQUENCE [LARGE SCALE GENOMIC DNA]</scope>
    <source>
        <strain evidence="16">IAEA</strain>
    </source>
</reference>
<dbReference type="InterPro" id="IPR009003">
    <property type="entry name" value="Peptidase_S1_PA"/>
</dbReference>
<dbReference type="VEuPathDB" id="VectorBase:GBRI027511"/>
<dbReference type="InterPro" id="IPR001254">
    <property type="entry name" value="Trypsin_dom"/>
</dbReference>
<protein>
    <recommendedName>
        <fullName evidence="14">Peptidase S1 domain-containing protein</fullName>
    </recommendedName>
</protein>
<dbReference type="InterPro" id="IPR033116">
    <property type="entry name" value="TRYPSIN_SER"/>
</dbReference>
<feature type="signal peptide" evidence="13">
    <location>
        <begin position="1"/>
        <end position="22"/>
    </location>
</feature>
<dbReference type="PANTHER" id="PTHR24264:SF65">
    <property type="entry name" value="SRCR DOMAIN-CONTAINING PROTEIN"/>
    <property type="match status" value="1"/>
</dbReference>
<keyword evidence="7" id="KW-0106">Calcium</keyword>
<dbReference type="InterPro" id="IPR050127">
    <property type="entry name" value="Serine_Proteases_S1"/>
</dbReference>
<feature type="domain" description="Peptidase S1" evidence="14">
    <location>
        <begin position="341"/>
        <end position="786"/>
    </location>
</feature>
<dbReference type="FunFam" id="2.40.10.10:FF:000054">
    <property type="entry name" value="Complement C1r subcomponent"/>
    <property type="match status" value="1"/>
</dbReference>
<evidence type="ECO:0000256" key="12">
    <source>
        <dbReference type="RuleBase" id="RU363034"/>
    </source>
</evidence>
<dbReference type="GO" id="GO:0006508">
    <property type="term" value="P:proteolysis"/>
    <property type="evidence" value="ECO:0007669"/>
    <property type="project" value="UniProtKB-KW"/>
</dbReference>
<dbReference type="Gene3D" id="2.40.10.10">
    <property type="entry name" value="Trypsin-like serine proteases"/>
    <property type="match status" value="4"/>
</dbReference>
<keyword evidence="4 13" id="KW-0732">Signal</keyword>
<keyword evidence="9" id="KW-1015">Disulfide bond</keyword>
<proteinExistence type="inferred from homology"/>
<evidence type="ECO:0000313" key="15">
    <source>
        <dbReference type="EnsemblMetazoa" id="GBRI027511-PA"/>
    </source>
</evidence>
<keyword evidence="5 12" id="KW-0378">Hydrolase</keyword>
<evidence type="ECO:0000256" key="7">
    <source>
        <dbReference type="ARBA" id="ARBA00022837"/>
    </source>
</evidence>
<feature type="chain" id="PRO_5008400570" description="Peptidase S1 domain-containing protein" evidence="13">
    <location>
        <begin position="23"/>
        <end position="789"/>
    </location>
</feature>
<evidence type="ECO:0000256" key="2">
    <source>
        <dbReference type="ARBA" id="ARBA00022525"/>
    </source>
</evidence>
<evidence type="ECO:0000256" key="11">
    <source>
        <dbReference type="ARBA" id="ARBA00024195"/>
    </source>
</evidence>